<proteinExistence type="predicted"/>
<sequence>MTVLPKFSHAHTLSSNTVTKNKLPDGNVVKTIWIGESKIEFCDDYVVRTPEAIAKVQREFHACGWEIVKVLREQGVEI</sequence>
<gene>
    <name evidence="1" type="ORF">GCM10010912_16780</name>
</gene>
<name>A0A917C4V0_9BACL</name>
<evidence type="ECO:0000313" key="1">
    <source>
        <dbReference type="EMBL" id="GGF72299.1"/>
    </source>
</evidence>
<organism evidence="1 2">
    <name type="scientific">Paenibacillus albidus</name>
    <dbReference type="NCBI Taxonomy" id="2041023"/>
    <lineage>
        <taxon>Bacteria</taxon>
        <taxon>Bacillati</taxon>
        <taxon>Bacillota</taxon>
        <taxon>Bacilli</taxon>
        <taxon>Bacillales</taxon>
        <taxon>Paenibacillaceae</taxon>
        <taxon>Paenibacillus</taxon>
    </lineage>
</organism>
<reference evidence="1" key="2">
    <citation type="submission" date="2020-09" db="EMBL/GenBank/DDBJ databases">
        <authorList>
            <person name="Sun Q."/>
            <person name="Zhou Y."/>
        </authorList>
    </citation>
    <scope>NUCLEOTIDE SEQUENCE</scope>
    <source>
        <strain evidence="1">CGMCC 1.16134</strain>
    </source>
</reference>
<dbReference type="EMBL" id="BMKR01000006">
    <property type="protein sequence ID" value="GGF72299.1"/>
    <property type="molecule type" value="Genomic_DNA"/>
</dbReference>
<protein>
    <submittedName>
        <fullName evidence="1">Uncharacterized protein</fullName>
    </submittedName>
</protein>
<evidence type="ECO:0000313" key="2">
    <source>
        <dbReference type="Proteomes" id="UP000637643"/>
    </source>
</evidence>
<keyword evidence="2" id="KW-1185">Reference proteome</keyword>
<reference evidence="1" key="1">
    <citation type="journal article" date="2014" name="Int. J. Syst. Evol. Microbiol.">
        <title>Complete genome sequence of Corynebacterium casei LMG S-19264T (=DSM 44701T), isolated from a smear-ripened cheese.</title>
        <authorList>
            <consortium name="US DOE Joint Genome Institute (JGI-PGF)"/>
            <person name="Walter F."/>
            <person name="Albersmeier A."/>
            <person name="Kalinowski J."/>
            <person name="Ruckert C."/>
        </authorList>
    </citation>
    <scope>NUCLEOTIDE SEQUENCE</scope>
    <source>
        <strain evidence="1">CGMCC 1.16134</strain>
    </source>
</reference>
<dbReference type="Proteomes" id="UP000637643">
    <property type="component" value="Unassembled WGS sequence"/>
</dbReference>
<accession>A0A917C4V0</accession>
<comment type="caution">
    <text evidence="1">The sequence shown here is derived from an EMBL/GenBank/DDBJ whole genome shotgun (WGS) entry which is preliminary data.</text>
</comment>
<dbReference type="AlphaFoldDB" id="A0A917C4V0"/>